<dbReference type="Proteomes" id="UP000242642">
    <property type="component" value="Unassembled WGS sequence"/>
</dbReference>
<dbReference type="OrthoDB" id="6539015at2"/>
<name>A0A1I0FE29_9GAMM</name>
<dbReference type="GO" id="GO:0020037">
    <property type="term" value="F:heme binding"/>
    <property type="evidence" value="ECO:0007669"/>
    <property type="project" value="InterPro"/>
</dbReference>
<keyword evidence="3 5" id="KW-0732">Signal</keyword>
<evidence type="ECO:0000313" key="6">
    <source>
        <dbReference type="EMBL" id="SET55781.1"/>
    </source>
</evidence>
<gene>
    <name evidence="6" type="ORF">SAMN02583745_02715</name>
</gene>
<feature type="binding site" description="axial binding residue" evidence="4">
    <location>
        <position position="29"/>
    </location>
    <ligand>
        <name>heme b</name>
        <dbReference type="ChEBI" id="CHEBI:60344"/>
    </ligand>
    <ligandPart>
        <name>Fe</name>
        <dbReference type="ChEBI" id="CHEBI:18248"/>
    </ligandPart>
</feature>
<dbReference type="SUPFAM" id="SSF47175">
    <property type="entry name" value="Cytochromes"/>
    <property type="match status" value="1"/>
</dbReference>
<keyword evidence="4" id="KW-0479">Metal-binding</keyword>
<dbReference type="GO" id="GO:0042597">
    <property type="term" value="C:periplasmic space"/>
    <property type="evidence" value="ECO:0007669"/>
    <property type="project" value="InterPro"/>
</dbReference>
<dbReference type="EMBL" id="FOHV01000039">
    <property type="protein sequence ID" value="SET55781.1"/>
    <property type="molecule type" value="Genomic_DNA"/>
</dbReference>
<feature type="binding site" description="axial binding residue" evidence="4">
    <location>
        <position position="124"/>
    </location>
    <ligand>
        <name>heme b</name>
        <dbReference type="ChEBI" id="CHEBI:60344"/>
    </ligand>
    <ligandPart>
        <name>Fe</name>
        <dbReference type="ChEBI" id="CHEBI:18248"/>
    </ligandPart>
</feature>
<dbReference type="GO" id="GO:0009055">
    <property type="term" value="F:electron transfer activity"/>
    <property type="evidence" value="ECO:0007669"/>
    <property type="project" value="InterPro"/>
</dbReference>
<evidence type="ECO:0000256" key="1">
    <source>
        <dbReference type="ARBA" id="ARBA00002028"/>
    </source>
</evidence>
<dbReference type="GO" id="GO:0005506">
    <property type="term" value="F:iron ion binding"/>
    <property type="evidence" value="ECO:0007669"/>
    <property type="project" value="InterPro"/>
</dbReference>
<reference evidence="7" key="1">
    <citation type="submission" date="2016-10" db="EMBL/GenBank/DDBJ databases">
        <authorList>
            <person name="Varghese N."/>
            <person name="Submissions S."/>
        </authorList>
    </citation>
    <scope>NUCLEOTIDE SEQUENCE [LARGE SCALE GENOMIC DNA]</scope>
    <source>
        <strain evidence="7">DSM 18579</strain>
    </source>
</reference>
<dbReference type="Gene3D" id="1.20.120.10">
    <property type="entry name" value="Cytochrome c/b562"/>
    <property type="match status" value="1"/>
</dbReference>
<comment type="function">
    <text evidence="1">Electron-transport protein of unknown function.</text>
</comment>
<feature type="signal peptide" evidence="5">
    <location>
        <begin position="1"/>
        <end position="22"/>
    </location>
</feature>
<feature type="chain" id="PRO_5017443874" evidence="5">
    <location>
        <begin position="23"/>
        <end position="128"/>
    </location>
</feature>
<evidence type="ECO:0000313" key="7">
    <source>
        <dbReference type="Proteomes" id="UP000242642"/>
    </source>
</evidence>
<protein>
    <submittedName>
        <fullName evidence="6">Soluble cytochrome b562</fullName>
    </submittedName>
</protein>
<accession>A0A1I0FE29</accession>
<evidence type="ECO:0000256" key="3">
    <source>
        <dbReference type="ARBA" id="ARBA00022729"/>
    </source>
</evidence>
<dbReference type="InterPro" id="IPR010980">
    <property type="entry name" value="Cyt_c/b562"/>
</dbReference>
<dbReference type="GO" id="GO:0022900">
    <property type="term" value="P:electron transport chain"/>
    <property type="evidence" value="ECO:0007669"/>
    <property type="project" value="InterPro"/>
</dbReference>
<dbReference type="PIRSF" id="PIRSF000029">
    <property type="entry name" value="Cytochrome_b562"/>
    <property type="match status" value="1"/>
</dbReference>
<evidence type="ECO:0000256" key="4">
    <source>
        <dbReference type="PIRSR" id="PIRSR000029-1"/>
    </source>
</evidence>
<dbReference type="AlphaFoldDB" id="A0A1I0FE29"/>
<dbReference type="Pfam" id="PF07361">
    <property type="entry name" value="Cytochrom_B562"/>
    <property type="match status" value="1"/>
</dbReference>
<sequence>MRKSLLAVVTAAMMSVTFVASADTVAAHMQTLAKQYQVATAATDSAEFISALTAMREASVASSAILPPSLAGKAADSEEVKTYAQGYTDMNAKIDLAIEQAKAGKMDEAKATAESIAEVRNTNHKMFR</sequence>
<comment type="similarity">
    <text evidence="2">Belongs to the cytochrome b562 family.</text>
</comment>
<comment type="cofactor">
    <cofactor evidence="4">
        <name>heme b</name>
        <dbReference type="ChEBI" id="CHEBI:60344"/>
    </cofactor>
    <text evidence="4">Binds 1 heme b (iron(II)-protoporphyrin IX) group per molecule.</text>
</comment>
<dbReference type="RefSeq" id="WP_093322211.1">
    <property type="nucleotide sequence ID" value="NZ_FOHV01000039.1"/>
</dbReference>
<organism evidence="6 7">
    <name type="scientific">Thorsellia anophelis DSM 18579</name>
    <dbReference type="NCBI Taxonomy" id="1123402"/>
    <lineage>
        <taxon>Bacteria</taxon>
        <taxon>Pseudomonadati</taxon>
        <taxon>Pseudomonadota</taxon>
        <taxon>Gammaproteobacteria</taxon>
        <taxon>Enterobacterales</taxon>
        <taxon>Thorselliaceae</taxon>
        <taxon>Thorsellia</taxon>
    </lineage>
</organism>
<keyword evidence="4" id="KW-0408">Iron</keyword>
<dbReference type="InterPro" id="IPR009155">
    <property type="entry name" value="Cyt_b562"/>
</dbReference>
<evidence type="ECO:0000256" key="5">
    <source>
        <dbReference type="SAM" id="SignalP"/>
    </source>
</evidence>
<keyword evidence="4" id="KW-0349">Heme</keyword>
<keyword evidence="7" id="KW-1185">Reference proteome</keyword>
<evidence type="ECO:0000256" key="2">
    <source>
        <dbReference type="ARBA" id="ARBA00005523"/>
    </source>
</evidence>
<proteinExistence type="inferred from homology"/>